<dbReference type="EMBL" id="ACKS01000018">
    <property type="protein sequence ID" value="EFA45232.1"/>
    <property type="molecule type" value="Genomic_DNA"/>
</dbReference>
<evidence type="ECO:0000313" key="14">
    <source>
        <dbReference type="Proteomes" id="UP000003160"/>
    </source>
</evidence>
<dbReference type="Gene3D" id="2.60.40.1120">
    <property type="entry name" value="Carboxypeptidase-like, regulatory domain"/>
    <property type="match status" value="1"/>
</dbReference>
<dbReference type="Pfam" id="PF00593">
    <property type="entry name" value="TonB_dep_Rec_b-barrel"/>
    <property type="match status" value="1"/>
</dbReference>
<feature type="domain" description="TonB-dependent receptor-like beta-barrel" evidence="11">
    <location>
        <begin position="478"/>
        <end position="1084"/>
    </location>
</feature>
<dbReference type="GO" id="GO:0009279">
    <property type="term" value="C:cell outer membrane"/>
    <property type="evidence" value="ECO:0007669"/>
    <property type="project" value="UniProtKB-SubCell"/>
</dbReference>
<dbReference type="Proteomes" id="UP000003160">
    <property type="component" value="Unassembled WGS sequence"/>
</dbReference>
<feature type="chain" id="PRO_5003025864" evidence="10">
    <location>
        <begin position="26"/>
        <end position="1126"/>
    </location>
</feature>
<dbReference type="SUPFAM" id="SSF56935">
    <property type="entry name" value="Porins"/>
    <property type="match status" value="1"/>
</dbReference>
<evidence type="ECO:0000256" key="9">
    <source>
        <dbReference type="RuleBase" id="RU003357"/>
    </source>
</evidence>
<dbReference type="eggNOG" id="COG4771">
    <property type="taxonomic scope" value="Bacteria"/>
</dbReference>
<comment type="similarity">
    <text evidence="8 9">Belongs to the TonB-dependent receptor family.</text>
</comment>
<evidence type="ECO:0000256" key="3">
    <source>
        <dbReference type="ARBA" id="ARBA00022452"/>
    </source>
</evidence>
<keyword evidence="3 8" id="KW-1134">Transmembrane beta strand</keyword>
<comment type="subcellular location">
    <subcellularLocation>
        <location evidence="1 8">Cell outer membrane</location>
        <topology evidence="1 8">Multi-pass membrane protein</topology>
    </subcellularLocation>
</comment>
<feature type="domain" description="TonB-dependent receptor plug" evidence="12">
    <location>
        <begin position="206"/>
        <end position="310"/>
    </location>
</feature>
<evidence type="ECO:0000259" key="12">
    <source>
        <dbReference type="Pfam" id="PF07715"/>
    </source>
</evidence>
<comment type="caution">
    <text evidence="13">The sequence shown here is derived from an EMBL/GenBank/DDBJ whole genome shotgun (WGS) entry which is preliminary data.</text>
</comment>
<dbReference type="NCBIfam" id="TIGR04057">
    <property type="entry name" value="SusC_RagA_signa"/>
    <property type="match status" value="1"/>
</dbReference>
<dbReference type="Gene3D" id="2.40.170.20">
    <property type="entry name" value="TonB-dependent receptor, beta-barrel domain"/>
    <property type="match status" value="1"/>
</dbReference>
<dbReference type="InterPro" id="IPR023996">
    <property type="entry name" value="TonB-dep_OMP_SusC/RagA"/>
</dbReference>
<dbReference type="InterPro" id="IPR037066">
    <property type="entry name" value="Plug_dom_sf"/>
</dbReference>
<dbReference type="InterPro" id="IPR023997">
    <property type="entry name" value="TonB-dep_OMP_SusC/RagA_CS"/>
</dbReference>
<evidence type="ECO:0000313" key="13">
    <source>
        <dbReference type="EMBL" id="EFA45232.1"/>
    </source>
</evidence>
<keyword evidence="10" id="KW-0732">Signal</keyword>
<keyword evidence="5 9" id="KW-0798">TonB box</keyword>
<evidence type="ECO:0000256" key="8">
    <source>
        <dbReference type="PROSITE-ProRule" id="PRU01360"/>
    </source>
</evidence>
<dbReference type="SUPFAM" id="SSF49464">
    <property type="entry name" value="Carboxypeptidase regulatory domain-like"/>
    <property type="match status" value="1"/>
</dbReference>
<dbReference type="OrthoDB" id="9768177at2"/>
<protein>
    <submittedName>
        <fullName evidence="13">TonB-linked outer membrane protein, SusC/RagA family</fullName>
    </submittedName>
</protein>
<keyword evidence="4 8" id="KW-0812">Transmembrane</keyword>
<evidence type="ECO:0000256" key="4">
    <source>
        <dbReference type="ARBA" id="ARBA00022692"/>
    </source>
</evidence>
<evidence type="ECO:0000256" key="7">
    <source>
        <dbReference type="ARBA" id="ARBA00023237"/>
    </source>
</evidence>
<reference evidence="13 14" key="1">
    <citation type="submission" date="2009-10" db="EMBL/GenBank/DDBJ databases">
        <authorList>
            <person name="Qin X."/>
            <person name="Bachman B."/>
            <person name="Battles P."/>
            <person name="Bell A."/>
            <person name="Bess C."/>
            <person name="Bickham C."/>
            <person name="Chaboub L."/>
            <person name="Chen D."/>
            <person name="Coyle M."/>
            <person name="Deiros D.R."/>
            <person name="Dinh H."/>
            <person name="Forbes L."/>
            <person name="Fowler G."/>
            <person name="Francisco L."/>
            <person name="Fu Q."/>
            <person name="Gubbala S."/>
            <person name="Hale W."/>
            <person name="Han Y."/>
            <person name="Hemphill L."/>
            <person name="Highlander S.K."/>
            <person name="Hirani K."/>
            <person name="Hogues M."/>
            <person name="Jackson L."/>
            <person name="Jakkamsetti A."/>
            <person name="Javaid M."/>
            <person name="Jiang H."/>
            <person name="Korchina V."/>
            <person name="Kovar C."/>
            <person name="Lara F."/>
            <person name="Lee S."/>
            <person name="Mata R."/>
            <person name="Mathew T."/>
            <person name="Moen C."/>
            <person name="Morales K."/>
            <person name="Munidasa M."/>
            <person name="Nazareth L."/>
            <person name="Ngo R."/>
            <person name="Nguyen L."/>
            <person name="Okwuonu G."/>
            <person name="Ongeri F."/>
            <person name="Patil S."/>
            <person name="Petrosino J."/>
            <person name="Pham C."/>
            <person name="Pham P."/>
            <person name="Pu L.-L."/>
            <person name="Puazo M."/>
            <person name="Raj R."/>
            <person name="Reid J."/>
            <person name="Rouhana J."/>
            <person name="Saada N."/>
            <person name="Shang Y."/>
            <person name="Simmons D."/>
            <person name="Thornton R."/>
            <person name="Warren J."/>
            <person name="Weissenberger G."/>
            <person name="Zhang J."/>
            <person name="Zhang L."/>
            <person name="Zhou C."/>
            <person name="Zhu D."/>
            <person name="Muzny D."/>
            <person name="Worley K."/>
            <person name="Gibbs R."/>
        </authorList>
    </citation>
    <scope>NUCLEOTIDE SEQUENCE [LARGE SCALE GENOMIC DNA]</scope>
    <source>
        <strain evidence="13 14">DSM 17361</strain>
    </source>
</reference>
<keyword evidence="2 8" id="KW-0813">Transport</keyword>
<gene>
    <name evidence="13" type="ORF">HMPREF0645_0331</name>
</gene>
<evidence type="ECO:0000256" key="1">
    <source>
        <dbReference type="ARBA" id="ARBA00004571"/>
    </source>
</evidence>
<evidence type="ECO:0000259" key="11">
    <source>
        <dbReference type="Pfam" id="PF00593"/>
    </source>
</evidence>
<evidence type="ECO:0000256" key="6">
    <source>
        <dbReference type="ARBA" id="ARBA00023136"/>
    </source>
</evidence>
<dbReference type="InterPro" id="IPR012910">
    <property type="entry name" value="Plug_dom"/>
</dbReference>
<dbReference type="InterPro" id="IPR039426">
    <property type="entry name" value="TonB-dep_rcpt-like"/>
</dbReference>
<dbReference type="InterPro" id="IPR036942">
    <property type="entry name" value="Beta-barrel_TonB_sf"/>
</dbReference>
<dbReference type="HOGENOM" id="CLU_004317_0_2_10"/>
<keyword evidence="7 8" id="KW-0998">Cell outer membrane</keyword>
<dbReference type="NCBIfam" id="TIGR04056">
    <property type="entry name" value="OMP_RagA_SusC"/>
    <property type="match status" value="1"/>
</dbReference>
<dbReference type="Gene3D" id="2.170.130.10">
    <property type="entry name" value="TonB-dependent receptor, plug domain"/>
    <property type="match status" value="1"/>
</dbReference>
<sequence>MKRHVFLRCQFVVLFLCLFALCAHAQGQTVTVNLKKASLQQVFKAIEKQTSYRFSYRNEVIDHRANINIHHTNAPVSRVLDDAFKGRNLTYSIVSPKSIVVTDRNEKTQVKQRGTTTGKITGVVKDASGEPIIGATVKVKGSSMGVVTDLDGKFEINSEVGVPLVITYVGFADHELAASHNMEVVMAENTEALDEVVVVGYGTMRKADMTGAISSVNTSELGKRTTTNPAEALQGKVAGVNIMKSGGNAGAGLQVKIRGVKTFGDNTPLYIIDGFPGDIENVNPQDIETLQVLKDGAAAAIYGSVAANGVILITTKNGKRGDLKIDVHSYLSFTDIAKKLEMLNAPEYKQVHRAMYENYNVQNADQPITLPAYISKETGVDTDWQDAVQRGGLSQNYMISMRGGSEKALYSLSYNHAYDKGIFIGNDFRQDNVRMKLNMKKAFMTFDANINFKYTDSHQPQYSLKEMYMISPLVPIYNENEKYGYGLTNFDGLPNNRNIMADHHYQKAGTRSYHTDANLAVTFDITKWLTFKTSYSYRGEHGRSAYHAPDYIADIKSKNQYAQNSEGSNYWEEQVWDNVLNMDRQFGKHKLGAMIGTSLTSRKYTWNEVAVEGKNIIYKVENGQLVQSVEPAGFLSTAFETIKAGKGGTYSGDGSKWKYNRASFFGRLNYNFDDRYLVQFTMRRDGSSKFGSGSRWGTFPSLALGWRITEEKFFPKNTFVNNLKLRTSWGKLGNENALGYYSFLALINTNNSMYQGYVRGTGSTAWPGSIAAGLENRDLKWETTETKNIGIDFGLFNNSLSGNINYYINETTDLLITKELAPSTGMDSPVLNVGRMRNTGVELELNWNHSVGKLLYSVGFNLSTVNNKVIELADKSQVLYGEGLKYGSEHFPTQTRVGKPIGAFYLYQADGIFQNADEVAKHVSANGTLIQPNAQPGDIRFKDLNGDGVLDENDKEYSGSGIPKVEANLNFNASYQGIDLSFVLGSGWGHKIYNGNKYFYEAMNSGSNMLRSTLQAWTPNNSNTSVPRAVYQDPNGNSRESTRFLEKGDFVRLRQIQLGYTFPTVLTNKIYLERVRLYVSAENLFTITGYDGVDPEFSRNSVLNAGIDKLIYPFTRSFTIGAQVSF</sequence>
<dbReference type="RefSeq" id="WP_007174680.1">
    <property type="nucleotide sequence ID" value="NZ_GG704782.1"/>
</dbReference>
<organism evidence="13 14">
    <name type="scientific">Hallella bergensis DSM 17361</name>
    <dbReference type="NCBI Taxonomy" id="585502"/>
    <lineage>
        <taxon>Bacteria</taxon>
        <taxon>Pseudomonadati</taxon>
        <taxon>Bacteroidota</taxon>
        <taxon>Bacteroidia</taxon>
        <taxon>Bacteroidales</taxon>
        <taxon>Prevotellaceae</taxon>
        <taxon>Hallella</taxon>
    </lineage>
</organism>
<evidence type="ECO:0000256" key="2">
    <source>
        <dbReference type="ARBA" id="ARBA00022448"/>
    </source>
</evidence>
<dbReference type="Pfam" id="PF13715">
    <property type="entry name" value="CarbopepD_reg_2"/>
    <property type="match status" value="1"/>
</dbReference>
<evidence type="ECO:0000256" key="10">
    <source>
        <dbReference type="SAM" id="SignalP"/>
    </source>
</evidence>
<keyword evidence="6 8" id="KW-0472">Membrane</keyword>
<dbReference type="AlphaFoldDB" id="D1PTP6"/>
<dbReference type="PROSITE" id="PS52016">
    <property type="entry name" value="TONB_DEPENDENT_REC_3"/>
    <property type="match status" value="1"/>
</dbReference>
<accession>D1PTP6</accession>
<dbReference type="InterPro" id="IPR008969">
    <property type="entry name" value="CarboxyPept-like_regulatory"/>
</dbReference>
<feature type="signal peptide" evidence="10">
    <location>
        <begin position="1"/>
        <end position="25"/>
    </location>
</feature>
<keyword evidence="14" id="KW-1185">Reference proteome</keyword>
<name>D1PTP6_9BACT</name>
<evidence type="ECO:0000256" key="5">
    <source>
        <dbReference type="ARBA" id="ARBA00023077"/>
    </source>
</evidence>
<proteinExistence type="inferred from homology"/>
<dbReference type="InterPro" id="IPR000531">
    <property type="entry name" value="Beta-barrel_TonB"/>
</dbReference>
<dbReference type="Pfam" id="PF07715">
    <property type="entry name" value="Plug"/>
    <property type="match status" value="1"/>
</dbReference>